<feature type="transmembrane region" description="Helical" evidence="1">
    <location>
        <begin position="154"/>
        <end position="176"/>
    </location>
</feature>
<keyword evidence="2" id="KW-0732">Signal</keyword>
<proteinExistence type="predicted"/>
<evidence type="ECO:0000313" key="4">
    <source>
        <dbReference type="Proteomes" id="UP001174932"/>
    </source>
</evidence>
<keyword evidence="1" id="KW-1133">Transmembrane helix</keyword>
<keyword evidence="4" id="KW-1185">Reference proteome</keyword>
<sequence>MRKMSSMRVFLVFAVLAATLANPSSVDAGWNPLKDIKRAASSVFRGVGSVLGEGLSAFAGPTINDTANAFQRVADATIKNAEIAGNNLLTRADMLAQERIKQVSAELSVKVAEVDKVVQERIAQIDEVLSTKLGSADIIATRQINNAEVALKSVIQYASIVILLTAALVIVFFFVMKTWRPETPWARVGPNLIAGVSLATVFSTIVFAGSTFLAPPSEDKIEQIRTQLVKSYSDSIQSGDLDSAVFFASQYSSLDATNLAPRFLVQFADLQRDLLKRNALFVADDAGRELFARVSQLARTWDSVSDESLPERLSFLRYEVPATAAMIAWQNARTVNEQQAAACMASAALYEMTSQHKDIGSAVTLASSFVWLSANYVDWMSKSDPTWSGEAPAAACANFQTQAEYANDWLSVSLKSASIFMSKIEDAPPAIYQVVRYNSASTEFYASVSASYSLAAVADAQYRAYADVAQRDAALLVRNEAISKIKEAWGAYTEALQRIPDLSQRDILMSTTGLPLGMVIRAKNMEGVEWAVGQPAVDRRAFGWSDMNACIAQIGEIRPLFIERAFIAVCVNQEATDGSLRQFEQNLQDAFAAGSSIRPKLKDLVASYQTNPEMLSLAGNLPACIINDTTRSGIYSACSSAAKKTRFIDWLVSPDVGGITAPVDADIYRIAMVR</sequence>
<evidence type="ECO:0000256" key="1">
    <source>
        <dbReference type="SAM" id="Phobius"/>
    </source>
</evidence>
<protein>
    <submittedName>
        <fullName evidence="3">Uncharacterized protein</fullName>
    </submittedName>
</protein>
<dbReference type="Proteomes" id="UP001174932">
    <property type="component" value="Unassembled WGS sequence"/>
</dbReference>
<dbReference type="RefSeq" id="WP_304374914.1">
    <property type="nucleotide sequence ID" value="NZ_JAUOZU010000002.1"/>
</dbReference>
<reference evidence="3" key="2">
    <citation type="submission" date="2023-07" db="EMBL/GenBank/DDBJ databases">
        <authorList>
            <person name="Shen H."/>
        </authorList>
    </citation>
    <scope>NUCLEOTIDE SEQUENCE</scope>
    <source>
        <strain evidence="3">TNR-22</strain>
    </source>
</reference>
<organism evidence="3 4">
    <name type="scientific">Rhizobium alvei</name>
    <dbReference type="NCBI Taxonomy" id="1132659"/>
    <lineage>
        <taxon>Bacteria</taxon>
        <taxon>Pseudomonadati</taxon>
        <taxon>Pseudomonadota</taxon>
        <taxon>Alphaproteobacteria</taxon>
        <taxon>Hyphomicrobiales</taxon>
        <taxon>Rhizobiaceae</taxon>
        <taxon>Rhizobium/Agrobacterium group</taxon>
        <taxon>Rhizobium</taxon>
    </lineage>
</organism>
<keyword evidence="1" id="KW-0472">Membrane</keyword>
<gene>
    <name evidence="3" type="ORF">Q4481_03605</name>
</gene>
<evidence type="ECO:0000256" key="2">
    <source>
        <dbReference type="SAM" id="SignalP"/>
    </source>
</evidence>
<dbReference type="EMBL" id="JAUOZU010000002">
    <property type="protein sequence ID" value="MDO6963028.1"/>
    <property type="molecule type" value="Genomic_DNA"/>
</dbReference>
<comment type="caution">
    <text evidence="3">The sequence shown here is derived from an EMBL/GenBank/DDBJ whole genome shotgun (WGS) entry which is preliminary data.</text>
</comment>
<name>A0ABT8YH71_9HYPH</name>
<feature type="transmembrane region" description="Helical" evidence="1">
    <location>
        <begin position="188"/>
        <end position="213"/>
    </location>
</feature>
<feature type="chain" id="PRO_5046039468" evidence="2">
    <location>
        <begin position="29"/>
        <end position="674"/>
    </location>
</feature>
<keyword evidence="1" id="KW-0812">Transmembrane</keyword>
<evidence type="ECO:0000313" key="3">
    <source>
        <dbReference type="EMBL" id="MDO6963028.1"/>
    </source>
</evidence>
<reference evidence="3" key="1">
    <citation type="journal article" date="2015" name="Int. J. Syst. Evol. Microbiol.">
        <title>Rhizobium alvei sp. nov., isolated from a freshwater river.</title>
        <authorList>
            <person name="Sheu S.Y."/>
            <person name="Huang H.W."/>
            <person name="Young C.C."/>
            <person name="Chen W.M."/>
        </authorList>
    </citation>
    <scope>NUCLEOTIDE SEQUENCE</scope>
    <source>
        <strain evidence="3">TNR-22</strain>
    </source>
</reference>
<accession>A0ABT8YH71</accession>
<feature type="signal peptide" evidence="2">
    <location>
        <begin position="1"/>
        <end position="28"/>
    </location>
</feature>